<reference evidence="8 9" key="1">
    <citation type="submission" date="2014-07" db="EMBL/GenBank/DDBJ databases">
        <title>Genomic and transcriptomic analysis on Apis cerana provide comprehensive insights into honey bee biology.</title>
        <authorList>
            <person name="Diao Q."/>
            <person name="Sun L."/>
            <person name="Zheng H."/>
            <person name="Zheng H."/>
            <person name="Xu S."/>
            <person name="Wang S."/>
            <person name="Zeng Z."/>
            <person name="Hu F."/>
            <person name="Su S."/>
            <person name="Wu J."/>
        </authorList>
    </citation>
    <scope>NUCLEOTIDE SEQUENCE [LARGE SCALE GENOMIC DNA]</scope>
    <source>
        <tissue evidence="8">Pupae without intestine</tissue>
    </source>
</reference>
<gene>
    <name evidence="8" type="ORF">APICC_08893</name>
</gene>
<dbReference type="InterPro" id="IPR000086">
    <property type="entry name" value="NUDIX_hydrolase_dom"/>
</dbReference>
<dbReference type="Proteomes" id="UP000242457">
    <property type="component" value="Unassembled WGS sequence"/>
</dbReference>
<name>A0A2A3EMJ5_APICC</name>
<proteinExistence type="predicted"/>
<protein>
    <submittedName>
        <fullName evidence="8">Nucleoside diphosphate-linked moiety X motif</fullName>
    </submittedName>
</protein>
<dbReference type="OrthoDB" id="206213at2759"/>
<sequence>MVDILEEILDKLSINVEKKINMFNQLSLVYNVQKRLKYRLIYHTDITVDYYYNIALKECFFFTKKSTESQRNINAIKFEHLRPEVVLSKENRKSFIEKFKSGIIPERYDSKRIDSNTTQAAVLIPLCTNKGELGFIYTLRSTKVTANRGQVSFPGGMYDKKDSNLEETALRETWEELKIPKKKIDIWTSGNIFDKQNVKVLPVFSYVGEIDPEKLQINTDEVEEAFFFSLRNLCDLSLCRFTHFRDSYTLPVYLGGKYRVWGFTAALTHMVLSALVPDIYKLEFISLPKILPQKKG</sequence>
<evidence type="ECO:0000256" key="1">
    <source>
        <dbReference type="ARBA" id="ARBA00001936"/>
    </source>
</evidence>
<keyword evidence="4" id="KW-0378">Hydrolase</keyword>
<dbReference type="SUPFAM" id="SSF55811">
    <property type="entry name" value="Nudix"/>
    <property type="match status" value="1"/>
</dbReference>
<dbReference type="EMBL" id="KZ288215">
    <property type="protein sequence ID" value="PBC32492.1"/>
    <property type="molecule type" value="Genomic_DNA"/>
</dbReference>
<evidence type="ECO:0000313" key="9">
    <source>
        <dbReference type="Proteomes" id="UP000242457"/>
    </source>
</evidence>
<accession>A0A2A3EMJ5</accession>
<keyword evidence="3" id="KW-0479">Metal-binding</keyword>
<evidence type="ECO:0000256" key="3">
    <source>
        <dbReference type="ARBA" id="ARBA00022723"/>
    </source>
</evidence>
<dbReference type="InterPro" id="IPR045121">
    <property type="entry name" value="CoAse"/>
</dbReference>
<dbReference type="PANTHER" id="PTHR12992:SF11">
    <property type="entry name" value="MITOCHONDRIAL COENZYME A DIPHOSPHATASE NUDT8"/>
    <property type="match status" value="1"/>
</dbReference>
<evidence type="ECO:0000313" key="8">
    <source>
        <dbReference type="EMBL" id="PBC32492.1"/>
    </source>
</evidence>
<evidence type="ECO:0000256" key="4">
    <source>
        <dbReference type="ARBA" id="ARBA00022801"/>
    </source>
</evidence>
<evidence type="ECO:0000256" key="5">
    <source>
        <dbReference type="ARBA" id="ARBA00022842"/>
    </source>
</evidence>
<keyword evidence="5" id="KW-0460">Magnesium</keyword>
<dbReference type="PROSITE" id="PS51462">
    <property type="entry name" value="NUDIX"/>
    <property type="match status" value="1"/>
</dbReference>
<evidence type="ECO:0000256" key="6">
    <source>
        <dbReference type="ARBA" id="ARBA00023211"/>
    </source>
</evidence>
<organism evidence="8 9">
    <name type="scientific">Apis cerana cerana</name>
    <name type="common">Oriental honeybee</name>
    <dbReference type="NCBI Taxonomy" id="94128"/>
    <lineage>
        <taxon>Eukaryota</taxon>
        <taxon>Metazoa</taxon>
        <taxon>Ecdysozoa</taxon>
        <taxon>Arthropoda</taxon>
        <taxon>Hexapoda</taxon>
        <taxon>Insecta</taxon>
        <taxon>Pterygota</taxon>
        <taxon>Neoptera</taxon>
        <taxon>Endopterygota</taxon>
        <taxon>Hymenoptera</taxon>
        <taxon>Apocrita</taxon>
        <taxon>Aculeata</taxon>
        <taxon>Apoidea</taxon>
        <taxon>Anthophila</taxon>
        <taxon>Apidae</taxon>
        <taxon>Apis</taxon>
    </lineage>
</organism>
<dbReference type="InterPro" id="IPR015797">
    <property type="entry name" value="NUDIX_hydrolase-like_dom_sf"/>
</dbReference>
<dbReference type="GO" id="GO:0046872">
    <property type="term" value="F:metal ion binding"/>
    <property type="evidence" value="ECO:0007669"/>
    <property type="project" value="UniProtKB-KW"/>
</dbReference>
<comment type="cofactor">
    <cofactor evidence="1">
        <name>Mn(2+)</name>
        <dbReference type="ChEBI" id="CHEBI:29035"/>
    </cofactor>
</comment>
<evidence type="ECO:0000256" key="2">
    <source>
        <dbReference type="ARBA" id="ARBA00001946"/>
    </source>
</evidence>
<comment type="cofactor">
    <cofactor evidence="2">
        <name>Mg(2+)</name>
        <dbReference type="ChEBI" id="CHEBI:18420"/>
    </cofactor>
</comment>
<dbReference type="CDD" id="cd03426">
    <property type="entry name" value="NUDIX_CoAse_Nudt7"/>
    <property type="match status" value="1"/>
</dbReference>
<feature type="domain" description="Nudix hydrolase" evidence="7">
    <location>
        <begin position="117"/>
        <end position="254"/>
    </location>
</feature>
<dbReference type="Gene3D" id="3.90.79.10">
    <property type="entry name" value="Nucleoside Triphosphate Pyrophosphohydrolase"/>
    <property type="match status" value="1"/>
</dbReference>
<dbReference type="GO" id="GO:0010945">
    <property type="term" value="F:coenzyme A diphosphatase activity"/>
    <property type="evidence" value="ECO:0007669"/>
    <property type="project" value="InterPro"/>
</dbReference>
<dbReference type="AlphaFoldDB" id="A0A2A3EMJ5"/>
<keyword evidence="6" id="KW-0464">Manganese</keyword>
<dbReference type="PANTHER" id="PTHR12992">
    <property type="entry name" value="NUDIX HYDROLASE"/>
    <property type="match status" value="1"/>
</dbReference>
<evidence type="ECO:0000259" key="7">
    <source>
        <dbReference type="PROSITE" id="PS51462"/>
    </source>
</evidence>
<dbReference type="STRING" id="94128.A0A2A3EMJ5"/>
<dbReference type="Pfam" id="PF00293">
    <property type="entry name" value="NUDIX"/>
    <property type="match status" value="1"/>
</dbReference>
<keyword evidence="9" id="KW-1185">Reference proteome</keyword>